<name>A0AAV4UT81_CAEEX</name>
<feature type="region of interest" description="Disordered" evidence="1">
    <location>
        <begin position="1"/>
        <end position="22"/>
    </location>
</feature>
<sequence>MTEKSGKEVNTTRQASKPSGEVVKEVAPVAKVVKNIKPSGEILKEAAPVAKDIKQSGDDVVKEVKPKSPRHQNIKSGETVKEVAPAAKGRQKTSNQAAKQ</sequence>
<dbReference type="Proteomes" id="UP001054945">
    <property type="component" value="Unassembled WGS sequence"/>
</dbReference>
<proteinExistence type="predicted"/>
<organism evidence="2 3">
    <name type="scientific">Caerostris extrusa</name>
    <name type="common">Bark spider</name>
    <name type="synonym">Caerostris bankana</name>
    <dbReference type="NCBI Taxonomy" id="172846"/>
    <lineage>
        <taxon>Eukaryota</taxon>
        <taxon>Metazoa</taxon>
        <taxon>Ecdysozoa</taxon>
        <taxon>Arthropoda</taxon>
        <taxon>Chelicerata</taxon>
        <taxon>Arachnida</taxon>
        <taxon>Araneae</taxon>
        <taxon>Araneomorphae</taxon>
        <taxon>Entelegynae</taxon>
        <taxon>Araneoidea</taxon>
        <taxon>Araneidae</taxon>
        <taxon>Caerostris</taxon>
    </lineage>
</organism>
<accession>A0AAV4UT81</accession>
<keyword evidence="3" id="KW-1185">Reference proteome</keyword>
<comment type="caution">
    <text evidence="2">The sequence shown here is derived from an EMBL/GenBank/DDBJ whole genome shotgun (WGS) entry which is preliminary data.</text>
</comment>
<protein>
    <submittedName>
        <fullName evidence="2">Uncharacterized protein</fullName>
    </submittedName>
</protein>
<evidence type="ECO:0000313" key="3">
    <source>
        <dbReference type="Proteomes" id="UP001054945"/>
    </source>
</evidence>
<feature type="compositionally biased region" description="Polar residues" evidence="1">
    <location>
        <begin position="8"/>
        <end position="17"/>
    </location>
</feature>
<reference evidence="2 3" key="1">
    <citation type="submission" date="2021-06" db="EMBL/GenBank/DDBJ databases">
        <title>Caerostris extrusa draft genome.</title>
        <authorList>
            <person name="Kono N."/>
            <person name="Arakawa K."/>
        </authorList>
    </citation>
    <scope>NUCLEOTIDE SEQUENCE [LARGE SCALE GENOMIC DNA]</scope>
</reference>
<evidence type="ECO:0000256" key="1">
    <source>
        <dbReference type="SAM" id="MobiDB-lite"/>
    </source>
</evidence>
<gene>
    <name evidence="2" type="ORF">CEXT_246341</name>
</gene>
<feature type="compositionally biased region" description="Basic and acidic residues" evidence="1">
    <location>
        <begin position="54"/>
        <end position="66"/>
    </location>
</feature>
<dbReference type="EMBL" id="BPLR01013431">
    <property type="protein sequence ID" value="GIY61120.1"/>
    <property type="molecule type" value="Genomic_DNA"/>
</dbReference>
<evidence type="ECO:0000313" key="2">
    <source>
        <dbReference type="EMBL" id="GIY61120.1"/>
    </source>
</evidence>
<dbReference type="AlphaFoldDB" id="A0AAV4UT81"/>
<feature type="region of interest" description="Disordered" evidence="1">
    <location>
        <begin position="54"/>
        <end position="100"/>
    </location>
</feature>